<dbReference type="InParanoid" id="G0NSB9"/>
<evidence type="ECO:0000313" key="3">
    <source>
        <dbReference type="Proteomes" id="UP000008068"/>
    </source>
</evidence>
<reference evidence="3" key="1">
    <citation type="submission" date="2011-07" db="EMBL/GenBank/DDBJ databases">
        <authorList>
            <consortium name="Caenorhabditis brenneri Sequencing and Analysis Consortium"/>
            <person name="Wilson R.K."/>
        </authorList>
    </citation>
    <scope>NUCLEOTIDE SEQUENCE [LARGE SCALE GENOMIC DNA]</scope>
    <source>
        <strain evidence="3">PB2801</strain>
    </source>
</reference>
<feature type="region of interest" description="Disordered" evidence="1">
    <location>
        <begin position="414"/>
        <end position="471"/>
    </location>
</feature>
<dbReference type="AlphaFoldDB" id="G0NSB9"/>
<gene>
    <name evidence="2" type="ORF">CAEBREN_18675</name>
</gene>
<protein>
    <submittedName>
        <fullName evidence="2">Uncharacterized protein</fullName>
    </submittedName>
</protein>
<organism evidence="3">
    <name type="scientific">Caenorhabditis brenneri</name>
    <name type="common">Nematode worm</name>
    <dbReference type="NCBI Taxonomy" id="135651"/>
    <lineage>
        <taxon>Eukaryota</taxon>
        <taxon>Metazoa</taxon>
        <taxon>Ecdysozoa</taxon>
        <taxon>Nematoda</taxon>
        <taxon>Chromadorea</taxon>
        <taxon>Rhabditida</taxon>
        <taxon>Rhabditina</taxon>
        <taxon>Rhabditomorpha</taxon>
        <taxon>Rhabditoidea</taxon>
        <taxon>Rhabditidae</taxon>
        <taxon>Peloderinae</taxon>
        <taxon>Caenorhabditis</taxon>
    </lineage>
</organism>
<evidence type="ECO:0000256" key="1">
    <source>
        <dbReference type="SAM" id="MobiDB-lite"/>
    </source>
</evidence>
<dbReference type="EMBL" id="GL379937">
    <property type="protein sequence ID" value="EGT36758.1"/>
    <property type="molecule type" value="Genomic_DNA"/>
</dbReference>
<keyword evidence="3" id="KW-1185">Reference proteome</keyword>
<feature type="compositionally biased region" description="Basic and acidic residues" evidence="1">
    <location>
        <begin position="434"/>
        <end position="445"/>
    </location>
</feature>
<proteinExistence type="predicted"/>
<dbReference type="STRING" id="135651.G0NSB9"/>
<sequence>MATFYIQNADVDKECEWKALLQAKHITTVYPRENSMSNLKNQWCQKGNTPILKQNISELPQKVFADAQGLEYFHVDEKYMNEVTAQIKGLKLKTFKAEEEKRVEIVKNFGEFTKNFNMDIYVRTLPQENVLLAERENRRVFTDEIWRTIRVALERYEKPVWESKLQELKDKWTKPEGHLYQTFTFADFRQMIEIFGVDKKLLVVLDDPVHDYNYRRWNFFAETIMTYSPDAKEVTTRHQAVFKVFQDLVLGVNWERNGQEELENQIMTLMKGFLKLEEGTYIKISHIDSLIDAIKKEFPKQYAKSESMDYLFKKVPIVGNKTYCPHMVEVDPRRYIQMAACFDLTDYMYCWKPLDKFGKIRGSMSMWEHRMFIMFGWVKQFFERSSETQRIIKILTDNLIIMVDGELRQSSEEFVTGQLSERTAPKPWKARKAPRAEQTQEKPMEVDEPGPAPPTAAATAPAAPAPVPMEVAEPEDGFEKMFAAAMRKKRAAAAAKKN</sequence>
<dbReference type="Proteomes" id="UP000008068">
    <property type="component" value="Unassembled WGS sequence"/>
</dbReference>
<evidence type="ECO:0000313" key="2">
    <source>
        <dbReference type="EMBL" id="EGT36758.1"/>
    </source>
</evidence>
<name>G0NSB9_CAEBE</name>
<dbReference type="HOGENOM" id="CLU_038442_0_0_1"/>
<accession>G0NSB9</accession>